<evidence type="ECO:0000259" key="3">
    <source>
        <dbReference type="SMART" id="SM01058"/>
    </source>
</evidence>
<dbReference type="PANTHER" id="PTHR24029:SF1">
    <property type="entry name" value="TRANSCRIPTION-REPAIR-COUPLING FACTOR"/>
    <property type="match status" value="1"/>
</dbReference>
<dbReference type="Gene3D" id="2.40.10.170">
    <property type="match status" value="1"/>
</dbReference>
<reference evidence="4" key="1">
    <citation type="submission" date="2019-03" db="EMBL/GenBank/DDBJ databases">
        <title>Lake Tanganyika Metagenome-Assembled Genomes (MAGs).</title>
        <authorList>
            <person name="Tran P."/>
        </authorList>
    </citation>
    <scope>NUCLEOTIDE SEQUENCE</scope>
    <source>
        <strain evidence="4">K_DeepCast_65m_m2_066</strain>
    </source>
</reference>
<dbReference type="GO" id="GO:0006289">
    <property type="term" value="P:nucleotide-excision repair"/>
    <property type="evidence" value="ECO:0007669"/>
    <property type="project" value="InterPro"/>
</dbReference>
<dbReference type="InterPro" id="IPR027417">
    <property type="entry name" value="P-loop_NTPase"/>
</dbReference>
<dbReference type="Pfam" id="PF17757">
    <property type="entry name" value="UvrB_inter"/>
    <property type="match status" value="1"/>
</dbReference>
<gene>
    <name evidence="4" type="ORF">FJZ47_20380</name>
</gene>
<name>A0A937W6S1_UNCTE</name>
<dbReference type="GO" id="GO:0009380">
    <property type="term" value="C:excinuclease repair complex"/>
    <property type="evidence" value="ECO:0007669"/>
    <property type="project" value="InterPro"/>
</dbReference>
<evidence type="ECO:0000313" key="5">
    <source>
        <dbReference type="Proteomes" id="UP000712673"/>
    </source>
</evidence>
<dbReference type="InterPro" id="IPR003711">
    <property type="entry name" value="CarD-like/TRCF_RID"/>
</dbReference>
<dbReference type="PANTHER" id="PTHR24029">
    <property type="entry name" value="UVRABC SYSTEM PROTEIN B"/>
    <property type="match status" value="1"/>
</dbReference>
<dbReference type="Pfam" id="PF02559">
    <property type="entry name" value="CarD_TRCF_RID"/>
    <property type="match status" value="1"/>
</dbReference>
<dbReference type="Proteomes" id="UP000712673">
    <property type="component" value="Unassembled WGS sequence"/>
</dbReference>
<keyword evidence="2" id="KW-0067">ATP-binding</keyword>
<protein>
    <recommendedName>
        <fullName evidence="3">CarD-like/TRCF RNAP-interacting domain-containing protein</fullName>
    </recommendedName>
</protein>
<dbReference type="SUPFAM" id="SSF141259">
    <property type="entry name" value="CarD-like"/>
    <property type="match status" value="1"/>
</dbReference>
<evidence type="ECO:0000313" key="4">
    <source>
        <dbReference type="EMBL" id="MBM3226132.1"/>
    </source>
</evidence>
<dbReference type="GO" id="GO:0003677">
    <property type="term" value="F:DNA binding"/>
    <property type="evidence" value="ECO:0007669"/>
    <property type="project" value="InterPro"/>
</dbReference>
<organism evidence="4 5">
    <name type="scientific">Tectimicrobiota bacterium</name>
    <dbReference type="NCBI Taxonomy" id="2528274"/>
    <lineage>
        <taxon>Bacteria</taxon>
        <taxon>Pseudomonadati</taxon>
        <taxon>Nitrospinota/Tectimicrobiota group</taxon>
        <taxon>Candidatus Tectimicrobiota</taxon>
    </lineage>
</organism>
<dbReference type="Gene3D" id="3.30.2060.10">
    <property type="entry name" value="Penicillin-binding protein 1b domain"/>
    <property type="match status" value="1"/>
</dbReference>
<dbReference type="EMBL" id="VGLS01000798">
    <property type="protein sequence ID" value="MBM3226132.1"/>
    <property type="molecule type" value="Genomic_DNA"/>
</dbReference>
<dbReference type="Gene3D" id="3.40.50.300">
    <property type="entry name" value="P-loop containing nucleotide triphosphate hydrolases"/>
    <property type="match status" value="1"/>
</dbReference>
<sequence>MAPLGTILPPRQAALTPSPLTVGGLAAGTRGYFLARLFVEQGESLLVVTPDALQRDVLYDDLQCFLAGMPETPAHWQGLDSVVCKYVHQAAPTTDASAAQQALTGYQPLWRLLGEDPVVVVTTLEALRYGVLPPTHLQACLLPVALGTSLALSALASALVERGYRRVPLVESVGEFALRGGILDVFSPGQIHPVRIEFFGDDVESIRAFDVQSQTSTATLQTVVIAPVCPLGRQQAQEPTAWARVHAHCLAQGYAAATITASCARWQEQLPSAWPWGLSTFFYDTVCSPLAYLPATARLCAVDYDILQATCAALPPPEPLALGEMAVPLPTSHALDNATLAAQVQARLDVALLRYDTPGPTRAATMFHPRGTPQFFGAIDRFIAQLQEWQEAQLCVLVLCHSPLEVRRMHELFATYQLTSRTVATATACLTDTVVRPGALLVSVGQVSQGFVWADMRLVVLRHADIFGEKKPEPAPARPRASLLTDFATLRPGERVVHIDYGVGRYRGMTFLDVDHQGGEFIELEYADGAKLYVPSYRLSMVQKYTAGDSETTTLDRLGGTAWARTKERVKAALFSMAADLVQVHASRQLHPGYGFSPESPLHRDFENGFEYVETEDQLRAIQDVYADMERPRPMERLVCGDVGYGKTEVAMRAAFTTVYD</sequence>
<comment type="caution">
    <text evidence="4">The sequence shown here is derived from an EMBL/GenBank/DDBJ whole genome shotgun (WGS) entry which is preliminary data.</text>
</comment>
<evidence type="ECO:0000256" key="1">
    <source>
        <dbReference type="ARBA" id="ARBA00022741"/>
    </source>
</evidence>
<evidence type="ECO:0000256" key="2">
    <source>
        <dbReference type="ARBA" id="ARBA00022840"/>
    </source>
</evidence>
<feature type="domain" description="CarD-like/TRCF RNAP-interacting" evidence="3">
    <location>
        <begin position="489"/>
        <end position="586"/>
    </location>
</feature>
<dbReference type="InterPro" id="IPR004807">
    <property type="entry name" value="UvrB"/>
</dbReference>
<accession>A0A937W6S1</accession>
<dbReference type="InterPro" id="IPR041471">
    <property type="entry name" value="UvrB_inter"/>
</dbReference>
<feature type="non-terminal residue" evidence="4">
    <location>
        <position position="661"/>
    </location>
</feature>
<dbReference type="AlphaFoldDB" id="A0A937W6S1"/>
<dbReference type="GO" id="GO:0016887">
    <property type="term" value="F:ATP hydrolysis activity"/>
    <property type="evidence" value="ECO:0007669"/>
    <property type="project" value="InterPro"/>
</dbReference>
<dbReference type="SMART" id="SM01058">
    <property type="entry name" value="CarD_TRCF"/>
    <property type="match status" value="1"/>
</dbReference>
<keyword evidence="1" id="KW-0547">Nucleotide-binding</keyword>
<dbReference type="SUPFAM" id="SSF52540">
    <property type="entry name" value="P-loop containing nucleoside triphosphate hydrolases"/>
    <property type="match status" value="3"/>
</dbReference>
<dbReference type="InterPro" id="IPR036101">
    <property type="entry name" value="CarD-like/TRCF_RID_sf"/>
</dbReference>
<dbReference type="GO" id="GO:0005524">
    <property type="term" value="F:ATP binding"/>
    <property type="evidence" value="ECO:0007669"/>
    <property type="project" value="UniProtKB-KW"/>
</dbReference>
<dbReference type="Gene3D" id="3.40.50.11180">
    <property type="match status" value="1"/>
</dbReference>
<proteinExistence type="predicted"/>